<reference evidence="1 2" key="1">
    <citation type="submission" date="2019-08" db="EMBL/GenBank/DDBJ databases">
        <title>Bioinformatics analysis of the strain L3 and L5.</title>
        <authorList>
            <person name="Li X."/>
        </authorList>
    </citation>
    <scope>NUCLEOTIDE SEQUENCE [LARGE SCALE GENOMIC DNA]</scope>
    <source>
        <strain evidence="1 2">L5</strain>
    </source>
</reference>
<organism evidence="1 2">
    <name type="scientific">Billgrantia pellis</name>
    <dbReference type="NCBI Taxonomy" id="2606936"/>
    <lineage>
        <taxon>Bacteria</taxon>
        <taxon>Pseudomonadati</taxon>
        <taxon>Pseudomonadota</taxon>
        <taxon>Gammaproteobacteria</taxon>
        <taxon>Oceanospirillales</taxon>
        <taxon>Halomonadaceae</taxon>
        <taxon>Billgrantia</taxon>
    </lineage>
</organism>
<dbReference type="InterPro" id="IPR043128">
    <property type="entry name" value="Rev_trsase/Diguanyl_cyclase"/>
</dbReference>
<accession>A0A7V7FYY0</accession>
<protein>
    <submittedName>
        <fullName evidence="1">Diguanylate cyclase</fullName>
    </submittedName>
</protein>
<proteinExistence type="predicted"/>
<dbReference type="EMBL" id="VTPY01000004">
    <property type="protein sequence ID" value="KAA0011826.1"/>
    <property type="molecule type" value="Genomic_DNA"/>
</dbReference>
<gene>
    <name evidence="1" type="ORF">F0A17_10975</name>
</gene>
<dbReference type="Proteomes" id="UP000486760">
    <property type="component" value="Unassembled WGS sequence"/>
</dbReference>
<sequence length="62" mass="6828">MGASANLHFGRGASSYHLDDYGVAAFRDTHESLETILQRVDRNLYQGKRAGRNRVMSNASSA</sequence>
<comment type="caution">
    <text evidence="1">The sequence shown here is derived from an EMBL/GenBank/DDBJ whole genome shotgun (WGS) entry which is preliminary data.</text>
</comment>
<evidence type="ECO:0000313" key="1">
    <source>
        <dbReference type="EMBL" id="KAA0011826.1"/>
    </source>
</evidence>
<dbReference type="AlphaFoldDB" id="A0A7V7FYY0"/>
<dbReference type="Gene3D" id="3.30.70.270">
    <property type="match status" value="1"/>
</dbReference>
<name>A0A7V7FYY0_9GAMM</name>
<dbReference type="InterPro" id="IPR029787">
    <property type="entry name" value="Nucleotide_cyclase"/>
</dbReference>
<dbReference type="SUPFAM" id="SSF55073">
    <property type="entry name" value="Nucleotide cyclase"/>
    <property type="match status" value="1"/>
</dbReference>
<evidence type="ECO:0000313" key="2">
    <source>
        <dbReference type="Proteomes" id="UP000486760"/>
    </source>
</evidence>
<keyword evidence="2" id="KW-1185">Reference proteome</keyword>